<comment type="function">
    <text evidence="13">NDH-1 shuttles electrons from NADH, via FMN and iron-sulfur (Fe-S) centers, to quinones in the respiratory chain. Couples the redox reaction to proton translocation (for every two electrons transferred, four hydrogen ions are translocated across the cytoplasmic membrane), and thus conserves the redox energy in a proton gradient.</text>
</comment>
<sequence length="177" mass="19725">MTILFYITALIAIVASIMVVTRTNIIHALLYMVISLLATAVMFFLIGAPFIAAMEIIIYAGAIMVLFVFVVMMLNLGKQAVEQEKRWLSTEGWYFPSLLSFILLLEIGYLMVSGQTAPFNGRQIPPAEVGKELYSTYLIGVELAAILLMAGIIGAYHLARRKKYVVHRFLKTEGAEQ</sequence>
<keyword evidence="9 13" id="KW-0520">NAD</keyword>
<keyword evidence="5 13" id="KW-0812">Transmembrane</keyword>
<reference evidence="14" key="1">
    <citation type="journal article" date="2020" name="mSystems">
        <title>Genome- and Community-Level Interaction Insights into Carbon Utilization and Element Cycling Functions of Hydrothermarchaeota in Hydrothermal Sediment.</title>
        <authorList>
            <person name="Zhou Z."/>
            <person name="Liu Y."/>
            <person name="Xu W."/>
            <person name="Pan J."/>
            <person name="Luo Z.H."/>
            <person name="Li M."/>
        </authorList>
    </citation>
    <scope>NUCLEOTIDE SEQUENCE [LARGE SCALE GENOMIC DNA]</scope>
    <source>
        <strain evidence="14">HyVt-76</strain>
    </source>
</reference>
<comment type="caution">
    <text evidence="14">The sequence shown here is derived from an EMBL/GenBank/DDBJ whole genome shotgun (WGS) entry which is preliminary data.</text>
</comment>
<feature type="transmembrane region" description="Helical" evidence="13">
    <location>
        <begin position="28"/>
        <end position="50"/>
    </location>
</feature>
<evidence type="ECO:0000256" key="11">
    <source>
        <dbReference type="ARBA" id="ARBA00025811"/>
    </source>
</evidence>
<keyword evidence="10 13" id="KW-0472">Membrane</keyword>
<dbReference type="AlphaFoldDB" id="A0A7V5H456"/>
<dbReference type="FunFam" id="1.20.120.1200:FF:000001">
    <property type="entry name" value="NADH-quinone oxidoreductase subunit J"/>
    <property type="match status" value="1"/>
</dbReference>
<accession>A0A7V5H456</accession>
<feature type="transmembrane region" description="Helical" evidence="13">
    <location>
        <begin position="56"/>
        <end position="77"/>
    </location>
</feature>
<evidence type="ECO:0000256" key="13">
    <source>
        <dbReference type="RuleBase" id="RU004429"/>
    </source>
</evidence>
<dbReference type="InterPro" id="IPR042106">
    <property type="entry name" value="Nuo/plastoQ_OxRdtase_6_NuoJ"/>
</dbReference>
<dbReference type="PANTHER" id="PTHR33269">
    <property type="entry name" value="NADH-UBIQUINONE OXIDOREDUCTASE CHAIN 6"/>
    <property type="match status" value="1"/>
</dbReference>
<dbReference type="GO" id="GO:0048038">
    <property type="term" value="F:quinone binding"/>
    <property type="evidence" value="ECO:0007669"/>
    <property type="project" value="UniProtKB-UniRule"/>
</dbReference>
<proteinExistence type="inferred from homology"/>
<protein>
    <recommendedName>
        <fullName evidence="3 13">NADH-quinone oxidoreductase subunit J</fullName>
        <ecNumber evidence="13">7.1.1.-</ecNumber>
    </recommendedName>
</protein>
<keyword evidence="6 13" id="KW-0874">Quinone</keyword>
<feature type="transmembrane region" description="Helical" evidence="13">
    <location>
        <begin position="6"/>
        <end position="21"/>
    </location>
</feature>
<evidence type="ECO:0000256" key="2">
    <source>
        <dbReference type="ARBA" id="ARBA00005698"/>
    </source>
</evidence>
<evidence type="ECO:0000256" key="4">
    <source>
        <dbReference type="ARBA" id="ARBA00022475"/>
    </source>
</evidence>
<dbReference type="PANTHER" id="PTHR33269:SF17">
    <property type="entry name" value="NADH-UBIQUINONE OXIDOREDUCTASE CHAIN 6"/>
    <property type="match status" value="1"/>
</dbReference>
<dbReference type="Pfam" id="PF00499">
    <property type="entry name" value="Oxidored_q3"/>
    <property type="match status" value="1"/>
</dbReference>
<dbReference type="GO" id="GO:0005886">
    <property type="term" value="C:plasma membrane"/>
    <property type="evidence" value="ECO:0007669"/>
    <property type="project" value="UniProtKB-SubCell"/>
</dbReference>
<evidence type="ECO:0000256" key="9">
    <source>
        <dbReference type="ARBA" id="ARBA00023027"/>
    </source>
</evidence>
<evidence type="ECO:0000256" key="7">
    <source>
        <dbReference type="ARBA" id="ARBA00022967"/>
    </source>
</evidence>
<dbReference type="InterPro" id="IPR001457">
    <property type="entry name" value="NADH_UbQ/plastoQ_OxRdtase_su6"/>
</dbReference>
<evidence type="ECO:0000256" key="12">
    <source>
        <dbReference type="ARBA" id="ARBA00047712"/>
    </source>
</evidence>
<evidence type="ECO:0000256" key="6">
    <source>
        <dbReference type="ARBA" id="ARBA00022719"/>
    </source>
</evidence>
<comment type="subunit">
    <text evidence="11">Composed of 13 different subunits. Subunits NuoA, H, J, K, L, M, N constitute the membrane sector of the complex.</text>
</comment>
<keyword evidence="7" id="KW-1278">Translocase</keyword>
<evidence type="ECO:0000256" key="1">
    <source>
        <dbReference type="ARBA" id="ARBA00004651"/>
    </source>
</evidence>
<dbReference type="EC" id="7.1.1.-" evidence="13"/>
<feature type="transmembrane region" description="Helical" evidence="13">
    <location>
        <begin position="137"/>
        <end position="159"/>
    </location>
</feature>
<evidence type="ECO:0000256" key="8">
    <source>
        <dbReference type="ARBA" id="ARBA00022989"/>
    </source>
</evidence>
<dbReference type="GO" id="GO:0008137">
    <property type="term" value="F:NADH dehydrogenase (ubiquinone) activity"/>
    <property type="evidence" value="ECO:0007669"/>
    <property type="project" value="UniProtKB-UniRule"/>
</dbReference>
<name>A0A7V5H456_CALAY</name>
<evidence type="ECO:0000256" key="5">
    <source>
        <dbReference type="ARBA" id="ARBA00022692"/>
    </source>
</evidence>
<comment type="subcellular location">
    <subcellularLocation>
        <location evidence="1 13">Cell membrane</location>
        <topology evidence="1 13">Multi-pass membrane protein</topology>
    </subcellularLocation>
</comment>
<comment type="similarity">
    <text evidence="2 13">Belongs to the complex I subunit 6 family.</text>
</comment>
<evidence type="ECO:0000256" key="3">
    <source>
        <dbReference type="ARBA" id="ARBA00019907"/>
    </source>
</evidence>
<dbReference type="EMBL" id="DRTD01000525">
    <property type="protein sequence ID" value="HHE55529.1"/>
    <property type="molecule type" value="Genomic_DNA"/>
</dbReference>
<keyword evidence="8 13" id="KW-1133">Transmembrane helix</keyword>
<evidence type="ECO:0000313" key="14">
    <source>
        <dbReference type="EMBL" id="HHE55529.1"/>
    </source>
</evidence>
<keyword evidence="4 13" id="KW-1003">Cell membrane</keyword>
<evidence type="ECO:0000256" key="10">
    <source>
        <dbReference type="ARBA" id="ARBA00023136"/>
    </source>
</evidence>
<feature type="transmembrane region" description="Helical" evidence="13">
    <location>
        <begin position="98"/>
        <end position="117"/>
    </location>
</feature>
<gene>
    <name evidence="14" type="ORF">ENL21_07085</name>
</gene>
<organism evidence="14">
    <name type="scientific">Caldithrix abyssi</name>
    <dbReference type="NCBI Taxonomy" id="187145"/>
    <lineage>
        <taxon>Bacteria</taxon>
        <taxon>Pseudomonadati</taxon>
        <taxon>Calditrichota</taxon>
        <taxon>Calditrichia</taxon>
        <taxon>Calditrichales</taxon>
        <taxon>Calditrichaceae</taxon>
        <taxon>Caldithrix</taxon>
    </lineage>
</organism>
<dbReference type="Proteomes" id="UP000886111">
    <property type="component" value="Unassembled WGS sequence"/>
</dbReference>
<keyword evidence="14" id="KW-0560">Oxidoreductase</keyword>
<dbReference type="Gene3D" id="1.20.120.1200">
    <property type="entry name" value="NADH-ubiquinone/plastoquinone oxidoreductase chain 6, subunit NuoJ"/>
    <property type="match status" value="1"/>
</dbReference>
<dbReference type="NCBIfam" id="NF005162">
    <property type="entry name" value="PRK06638.1-1"/>
    <property type="match status" value="1"/>
</dbReference>
<comment type="catalytic activity">
    <reaction evidence="12 13">
        <text>a quinone + NADH + 5 H(+)(in) = a quinol + NAD(+) + 4 H(+)(out)</text>
        <dbReference type="Rhea" id="RHEA:57888"/>
        <dbReference type="ChEBI" id="CHEBI:15378"/>
        <dbReference type="ChEBI" id="CHEBI:24646"/>
        <dbReference type="ChEBI" id="CHEBI:57540"/>
        <dbReference type="ChEBI" id="CHEBI:57945"/>
        <dbReference type="ChEBI" id="CHEBI:132124"/>
    </reaction>
</comment>
<dbReference type="GO" id="GO:0016491">
    <property type="term" value="F:oxidoreductase activity"/>
    <property type="evidence" value="ECO:0007669"/>
    <property type="project" value="UniProtKB-KW"/>
</dbReference>